<keyword evidence="1 6" id="KW-0575">Peroxidase</keyword>
<evidence type="ECO:0000256" key="4">
    <source>
        <dbReference type="ARBA" id="ARBA00023284"/>
    </source>
</evidence>
<accession>A0A2R8B2E0</accession>
<dbReference type="Gene3D" id="3.40.30.10">
    <property type="entry name" value="Glutaredoxin"/>
    <property type="match status" value="1"/>
</dbReference>
<dbReference type="InterPro" id="IPR013766">
    <property type="entry name" value="Thioredoxin_domain"/>
</dbReference>
<gene>
    <name evidence="8" type="ORF">DEA8626_00233</name>
</gene>
<feature type="domain" description="Thioredoxin" evidence="7">
    <location>
        <begin position="3"/>
        <end position="162"/>
    </location>
</feature>
<reference evidence="8 9" key="1">
    <citation type="submission" date="2018-03" db="EMBL/GenBank/DDBJ databases">
        <authorList>
            <person name="Keele B.F."/>
        </authorList>
    </citation>
    <scope>NUCLEOTIDE SEQUENCE [LARGE SCALE GENOMIC DNA]</scope>
    <source>
        <strain evidence="8 9">CECT 8626</strain>
    </source>
</reference>
<proteinExistence type="inferred from homology"/>
<dbReference type="CDD" id="cd03013">
    <property type="entry name" value="PRX5_like"/>
    <property type="match status" value="1"/>
</dbReference>
<dbReference type="RefSeq" id="WP_108851238.1">
    <property type="nucleotide sequence ID" value="NZ_OMOQ01000001.1"/>
</dbReference>
<sequence length="162" mass="16954">MAISEGERLPGATLLSIGENGPETVELEAKLKGRKVIIFGLPGAFTRTCSSAHVPSFIRTADAFRAKQVDEIICVAVNDPFVMHAWGEATGATAAGITMLGDASAEFTRALGMTFSAPASGFFDRSKRYALCAEDGVVKVLHVEEGRGVCDTSGGESMLAAI</sequence>
<dbReference type="PROSITE" id="PS51352">
    <property type="entry name" value="THIOREDOXIN_2"/>
    <property type="match status" value="1"/>
</dbReference>
<dbReference type="SUPFAM" id="SSF52833">
    <property type="entry name" value="Thioredoxin-like"/>
    <property type="match status" value="1"/>
</dbReference>
<dbReference type="InterPro" id="IPR037944">
    <property type="entry name" value="PRX5-like"/>
</dbReference>
<dbReference type="GO" id="GO:0045454">
    <property type="term" value="P:cell redox homeostasis"/>
    <property type="evidence" value="ECO:0007669"/>
    <property type="project" value="TreeGrafter"/>
</dbReference>
<dbReference type="FunFam" id="3.40.30.10:FF:000020">
    <property type="entry name" value="Peroxiredoxin"/>
    <property type="match status" value="1"/>
</dbReference>
<dbReference type="Pfam" id="PF08534">
    <property type="entry name" value="Redoxin"/>
    <property type="match status" value="1"/>
</dbReference>
<protein>
    <recommendedName>
        <fullName evidence="6">Glutathione-dependent peroxiredoxin</fullName>
        <ecNumber evidence="6">1.11.1.27</ecNumber>
    </recommendedName>
</protein>
<dbReference type="EMBL" id="OMOQ01000001">
    <property type="protein sequence ID" value="SPH16722.1"/>
    <property type="molecule type" value="Genomic_DNA"/>
</dbReference>
<dbReference type="GO" id="GO:0008379">
    <property type="term" value="F:thioredoxin peroxidase activity"/>
    <property type="evidence" value="ECO:0007669"/>
    <property type="project" value="InterPro"/>
</dbReference>
<comment type="function">
    <text evidence="6">Thiol-specific peroxidase that catalyzes the reduction of hydrogen peroxide and organic hydroperoxides to water and alcohols, respectively. Plays a role in cell protection against oxidative stress by detoxifying peroxides.</text>
</comment>
<comment type="similarity">
    <text evidence="6">Belongs to the peroxiredoxin family. Prx5 subfamily.</text>
</comment>
<keyword evidence="4 6" id="KW-0676">Redox-active center</keyword>
<dbReference type="AlphaFoldDB" id="A0A2R8B2E0"/>
<organism evidence="8 9">
    <name type="scientific">Albidovulum aquaemixtae</name>
    <dbReference type="NCBI Taxonomy" id="1542388"/>
    <lineage>
        <taxon>Bacteria</taxon>
        <taxon>Pseudomonadati</taxon>
        <taxon>Pseudomonadota</taxon>
        <taxon>Alphaproteobacteria</taxon>
        <taxon>Rhodobacterales</taxon>
        <taxon>Paracoccaceae</taxon>
        <taxon>Albidovulum</taxon>
    </lineage>
</organism>
<evidence type="ECO:0000313" key="9">
    <source>
        <dbReference type="Proteomes" id="UP000244924"/>
    </source>
</evidence>
<evidence type="ECO:0000259" key="7">
    <source>
        <dbReference type="PROSITE" id="PS51352"/>
    </source>
</evidence>
<evidence type="ECO:0000313" key="8">
    <source>
        <dbReference type="EMBL" id="SPH16722.1"/>
    </source>
</evidence>
<dbReference type="EC" id="1.11.1.27" evidence="6"/>
<name>A0A2R8B2E0_9RHOB</name>
<comment type="catalytic activity">
    <reaction evidence="6">
        <text>a hydroperoxide + 2 glutathione = an alcohol + glutathione disulfide + H2O</text>
        <dbReference type="Rhea" id="RHEA:62632"/>
        <dbReference type="ChEBI" id="CHEBI:15377"/>
        <dbReference type="ChEBI" id="CHEBI:30879"/>
        <dbReference type="ChEBI" id="CHEBI:35924"/>
        <dbReference type="ChEBI" id="CHEBI:57925"/>
        <dbReference type="ChEBI" id="CHEBI:58297"/>
        <dbReference type="EC" id="1.11.1.27"/>
    </reaction>
</comment>
<evidence type="ECO:0000256" key="1">
    <source>
        <dbReference type="ARBA" id="ARBA00022559"/>
    </source>
</evidence>
<dbReference type="InterPro" id="IPR036249">
    <property type="entry name" value="Thioredoxin-like_sf"/>
</dbReference>
<keyword evidence="9" id="KW-1185">Reference proteome</keyword>
<evidence type="ECO:0000256" key="6">
    <source>
        <dbReference type="RuleBase" id="RU366011"/>
    </source>
</evidence>
<keyword evidence="3 6" id="KW-0560">Oxidoreductase</keyword>
<dbReference type="InterPro" id="IPR013740">
    <property type="entry name" value="Redoxin"/>
</dbReference>
<dbReference type="GO" id="GO:0005737">
    <property type="term" value="C:cytoplasm"/>
    <property type="evidence" value="ECO:0007669"/>
    <property type="project" value="TreeGrafter"/>
</dbReference>
<dbReference type="OrthoDB" id="9800621at2"/>
<evidence type="ECO:0000256" key="5">
    <source>
        <dbReference type="PIRSR" id="PIRSR637944-1"/>
    </source>
</evidence>
<keyword evidence="2 6" id="KW-0049">Antioxidant</keyword>
<dbReference type="PANTHER" id="PTHR10430">
    <property type="entry name" value="PEROXIREDOXIN"/>
    <property type="match status" value="1"/>
</dbReference>
<feature type="active site" description="Cysteine sulfenic acid (-SOH) intermediate" evidence="5">
    <location>
        <position position="49"/>
    </location>
</feature>
<evidence type="ECO:0000256" key="3">
    <source>
        <dbReference type="ARBA" id="ARBA00023002"/>
    </source>
</evidence>
<dbReference type="Proteomes" id="UP000244924">
    <property type="component" value="Unassembled WGS sequence"/>
</dbReference>
<evidence type="ECO:0000256" key="2">
    <source>
        <dbReference type="ARBA" id="ARBA00022862"/>
    </source>
</evidence>
<dbReference type="GO" id="GO:0034599">
    <property type="term" value="P:cellular response to oxidative stress"/>
    <property type="evidence" value="ECO:0007669"/>
    <property type="project" value="InterPro"/>
</dbReference>
<dbReference type="PANTHER" id="PTHR10430:SF16">
    <property type="entry name" value="PEROXIREDOXIN-5, MITOCHONDRIAL"/>
    <property type="match status" value="1"/>
</dbReference>
<dbReference type="GO" id="GO:0042744">
    <property type="term" value="P:hydrogen peroxide catabolic process"/>
    <property type="evidence" value="ECO:0007669"/>
    <property type="project" value="TreeGrafter"/>
</dbReference>